<protein>
    <submittedName>
        <fullName evidence="1">Uncharacterized protein</fullName>
    </submittedName>
</protein>
<dbReference type="Gene3D" id="3.40.50.1820">
    <property type="entry name" value="alpha/beta hydrolase"/>
    <property type="match status" value="1"/>
</dbReference>
<evidence type="ECO:0000313" key="1">
    <source>
        <dbReference type="EMBL" id="KAK0593933.1"/>
    </source>
</evidence>
<keyword evidence="2" id="KW-1185">Reference proteome</keyword>
<reference evidence="1" key="1">
    <citation type="journal article" date="2022" name="Plant J.">
        <title>Strategies of tolerance reflected in two North American maple genomes.</title>
        <authorList>
            <person name="McEvoy S.L."/>
            <person name="Sezen U.U."/>
            <person name="Trouern-Trend A."/>
            <person name="McMahon S.M."/>
            <person name="Schaberg P.G."/>
            <person name="Yang J."/>
            <person name="Wegrzyn J.L."/>
            <person name="Swenson N.G."/>
        </authorList>
    </citation>
    <scope>NUCLEOTIDE SEQUENCE</scope>
    <source>
        <strain evidence="1">NS2018</strain>
    </source>
</reference>
<comment type="caution">
    <text evidence="1">The sequence shown here is derived from an EMBL/GenBank/DDBJ whole genome shotgun (WGS) entry which is preliminary data.</text>
</comment>
<organism evidence="1 2">
    <name type="scientific">Acer saccharum</name>
    <name type="common">Sugar maple</name>
    <dbReference type="NCBI Taxonomy" id="4024"/>
    <lineage>
        <taxon>Eukaryota</taxon>
        <taxon>Viridiplantae</taxon>
        <taxon>Streptophyta</taxon>
        <taxon>Embryophyta</taxon>
        <taxon>Tracheophyta</taxon>
        <taxon>Spermatophyta</taxon>
        <taxon>Magnoliopsida</taxon>
        <taxon>eudicotyledons</taxon>
        <taxon>Gunneridae</taxon>
        <taxon>Pentapetalae</taxon>
        <taxon>rosids</taxon>
        <taxon>malvids</taxon>
        <taxon>Sapindales</taxon>
        <taxon>Sapindaceae</taxon>
        <taxon>Hippocastanoideae</taxon>
        <taxon>Acereae</taxon>
        <taxon>Acer</taxon>
    </lineage>
</organism>
<sequence>MTMSMTESTSRSHQLSVVERKRVVSHNTMVKRLWERIPMINIAAAFQRQGTSAYRIDFLGNGESQGSFQYGNYRREAEDLRAVVQFLISCAGRSNYCNYWPQQRRKCGASVCFLA</sequence>
<gene>
    <name evidence="1" type="ORF">LWI29_036391</name>
</gene>
<proteinExistence type="predicted"/>
<evidence type="ECO:0000313" key="2">
    <source>
        <dbReference type="Proteomes" id="UP001168877"/>
    </source>
</evidence>
<reference evidence="1" key="2">
    <citation type="submission" date="2023-06" db="EMBL/GenBank/DDBJ databases">
        <authorList>
            <person name="Swenson N.G."/>
            <person name="Wegrzyn J.L."/>
            <person name="Mcevoy S.L."/>
        </authorList>
    </citation>
    <scope>NUCLEOTIDE SEQUENCE</scope>
    <source>
        <strain evidence="1">NS2018</strain>
        <tissue evidence="1">Leaf</tissue>
    </source>
</reference>
<dbReference type="InterPro" id="IPR029058">
    <property type="entry name" value="AB_hydrolase_fold"/>
</dbReference>
<dbReference type="SUPFAM" id="SSF53474">
    <property type="entry name" value="alpha/beta-Hydrolases"/>
    <property type="match status" value="1"/>
</dbReference>
<dbReference type="EMBL" id="JAUESC010000198">
    <property type="protein sequence ID" value="KAK0593933.1"/>
    <property type="molecule type" value="Genomic_DNA"/>
</dbReference>
<name>A0AA39SNQ4_ACESA</name>
<dbReference type="AlphaFoldDB" id="A0AA39SNQ4"/>
<accession>A0AA39SNQ4</accession>
<dbReference type="Proteomes" id="UP001168877">
    <property type="component" value="Unassembled WGS sequence"/>
</dbReference>